<name>A0A8T2RFW3_CERRI</name>
<proteinExistence type="predicted"/>
<sequence length="125" mass="14280">MDADEAALTDYEESWADENEPATLPCTLVQDPSEPDNQHSEGVCDYHQNYDQERQRVPLSLYRQPLTDITHLIMTMHPDIETTCKSTQDICLSSSSRLQKRSAVQFLERSGKRRNLDVLFSSCVS</sequence>
<reference evidence="2 3" key="1">
    <citation type="submission" date="2021-08" db="EMBL/GenBank/DDBJ databases">
        <title>WGS assembly of Ceratopteris richardii.</title>
        <authorList>
            <person name="Marchant D.B."/>
            <person name="Chen G."/>
            <person name="Jenkins J."/>
            <person name="Shu S."/>
            <person name="Leebens-Mack J."/>
            <person name="Grimwood J."/>
            <person name="Schmutz J."/>
            <person name="Soltis P."/>
            <person name="Soltis D."/>
            <person name="Chen Z.-H."/>
        </authorList>
    </citation>
    <scope>NUCLEOTIDE SEQUENCE [LARGE SCALE GENOMIC DNA]</scope>
    <source>
        <strain evidence="2">Whitten #5841</strain>
        <tissue evidence="2">Leaf</tissue>
    </source>
</reference>
<dbReference type="AlphaFoldDB" id="A0A8T2RFW3"/>
<accession>A0A8T2RFW3</accession>
<protein>
    <submittedName>
        <fullName evidence="2">Uncharacterized protein</fullName>
    </submittedName>
</protein>
<dbReference type="EMBL" id="CM035432">
    <property type="protein sequence ID" value="KAH7294488.1"/>
    <property type="molecule type" value="Genomic_DNA"/>
</dbReference>
<dbReference type="Proteomes" id="UP000825935">
    <property type="component" value="Chromosome 27"/>
</dbReference>
<organism evidence="2 3">
    <name type="scientific">Ceratopteris richardii</name>
    <name type="common">Triangle waterfern</name>
    <dbReference type="NCBI Taxonomy" id="49495"/>
    <lineage>
        <taxon>Eukaryota</taxon>
        <taxon>Viridiplantae</taxon>
        <taxon>Streptophyta</taxon>
        <taxon>Embryophyta</taxon>
        <taxon>Tracheophyta</taxon>
        <taxon>Polypodiopsida</taxon>
        <taxon>Polypodiidae</taxon>
        <taxon>Polypodiales</taxon>
        <taxon>Pteridineae</taxon>
        <taxon>Pteridaceae</taxon>
        <taxon>Parkerioideae</taxon>
        <taxon>Ceratopteris</taxon>
    </lineage>
</organism>
<evidence type="ECO:0000313" key="2">
    <source>
        <dbReference type="EMBL" id="KAH7294488.1"/>
    </source>
</evidence>
<feature type="region of interest" description="Disordered" evidence="1">
    <location>
        <begin position="1"/>
        <end position="43"/>
    </location>
</feature>
<feature type="compositionally biased region" description="Acidic residues" evidence="1">
    <location>
        <begin position="1"/>
        <end position="20"/>
    </location>
</feature>
<evidence type="ECO:0000256" key="1">
    <source>
        <dbReference type="SAM" id="MobiDB-lite"/>
    </source>
</evidence>
<comment type="caution">
    <text evidence="2">The sequence shown here is derived from an EMBL/GenBank/DDBJ whole genome shotgun (WGS) entry which is preliminary data.</text>
</comment>
<evidence type="ECO:0000313" key="3">
    <source>
        <dbReference type="Proteomes" id="UP000825935"/>
    </source>
</evidence>
<gene>
    <name evidence="2" type="ORF">KP509_27G002900</name>
</gene>
<keyword evidence="3" id="KW-1185">Reference proteome</keyword>